<gene>
    <name evidence="6" type="ORF">ISALK_08840</name>
</gene>
<dbReference type="PANTHER" id="PTHR46491">
    <property type="entry name" value="CDGSH IRON SULFUR DOMAIN PROTEIN HOMOLOG"/>
    <property type="match status" value="1"/>
</dbReference>
<evidence type="ECO:0000256" key="1">
    <source>
        <dbReference type="ARBA" id="ARBA00022714"/>
    </source>
</evidence>
<reference evidence="6 7" key="1">
    <citation type="submission" date="2019-04" db="EMBL/GenBank/DDBJ databases">
        <title>Isachenkonia alkalipeptolytica gen. nov. sp. nov. a new anaerobic, alkiliphilic organothrophic bacterium capable to reduce synthesized ferrihydrite isolated from a soda lake.</title>
        <authorList>
            <person name="Toshchakov S.V."/>
            <person name="Zavarzina D.G."/>
            <person name="Zhilina T.N."/>
            <person name="Kostrikina N.A."/>
            <person name="Kublanov I.V."/>
        </authorList>
    </citation>
    <scope>NUCLEOTIDE SEQUENCE [LARGE SCALE GENOMIC DNA]</scope>
    <source>
        <strain evidence="6 7">Z-1701</strain>
    </source>
</reference>
<dbReference type="RefSeq" id="WP_160721379.1">
    <property type="nucleotide sequence ID" value="NZ_SUMG01000009.1"/>
</dbReference>
<evidence type="ECO:0000313" key="7">
    <source>
        <dbReference type="Proteomes" id="UP000449710"/>
    </source>
</evidence>
<proteinExistence type="predicted"/>
<organism evidence="6 7">
    <name type="scientific">Isachenkonia alkalipeptolytica</name>
    <dbReference type="NCBI Taxonomy" id="2565777"/>
    <lineage>
        <taxon>Bacteria</taxon>
        <taxon>Bacillati</taxon>
        <taxon>Bacillota</taxon>
        <taxon>Clostridia</taxon>
        <taxon>Eubacteriales</taxon>
        <taxon>Clostridiaceae</taxon>
        <taxon>Isachenkonia</taxon>
    </lineage>
</organism>
<evidence type="ECO:0000313" key="6">
    <source>
        <dbReference type="EMBL" id="NBG88608.1"/>
    </source>
</evidence>
<dbReference type="AlphaFoldDB" id="A0AA43XKP8"/>
<evidence type="ECO:0000256" key="3">
    <source>
        <dbReference type="ARBA" id="ARBA00023004"/>
    </source>
</evidence>
<name>A0AA43XKP8_9CLOT</name>
<feature type="domain" description="Iron-binding zinc finger CDGSH type" evidence="5">
    <location>
        <begin position="51"/>
        <end position="82"/>
    </location>
</feature>
<feature type="domain" description="Iron-binding zinc finger CDGSH type" evidence="5">
    <location>
        <begin position="13"/>
        <end position="50"/>
    </location>
</feature>
<accession>A0AA43XKP8</accession>
<dbReference type="GO" id="GO:0051537">
    <property type="term" value="F:2 iron, 2 sulfur cluster binding"/>
    <property type="evidence" value="ECO:0007669"/>
    <property type="project" value="UniProtKB-KW"/>
</dbReference>
<dbReference type="GO" id="GO:0046872">
    <property type="term" value="F:metal ion binding"/>
    <property type="evidence" value="ECO:0007669"/>
    <property type="project" value="UniProtKB-KW"/>
</dbReference>
<dbReference type="Pfam" id="PF09360">
    <property type="entry name" value="zf-CDGSH"/>
    <property type="match status" value="1"/>
</dbReference>
<dbReference type="Proteomes" id="UP000449710">
    <property type="component" value="Unassembled WGS sequence"/>
</dbReference>
<evidence type="ECO:0000256" key="4">
    <source>
        <dbReference type="ARBA" id="ARBA00023014"/>
    </source>
</evidence>
<sequence length="83" mass="9128">MGQEREKGRVAGKEPIDVDVKKGETYVWCSCGRSKNQPFCDGSDEGFSFEPVAFTAKETGSVKLCTCKQTDTPPYCDCAHDNL</sequence>
<dbReference type="EMBL" id="SUMG01000009">
    <property type="protein sequence ID" value="NBG88608.1"/>
    <property type="molecule type" value="Genomic_DNA"/>
</dbReference>
<dbReference type="InterPro" id="IPR018967">
    <property type="entry name" value="FeS-contain_CDGSH-typ"/>
</dbReference>
<evidence type="ECO:0000256" key="2">
    <source>
        <dbReference type="ARBA" id="ARBA00022723"/>
    </source>
</evidence>
<comment type="caution">
    <text evidence="6">The sequence shown here is derived from an EMBL/GenBank/DDBJ whole genome shotgun (WGS) entry which is preliminary data.</text>
</comment>
<keyword evidence="2" id="KW-0479">Metal-binding</keyword>
<keyword evidence="3" id="KW-0408">Iron</keyword>
<keyword evidence="7" id="KW-1185">Reference proteome</keyword>
<dbReference type="InterPro" id="IPR042216">
    <property type="entry name" value="MitoNEET_CISD"/>
</dbReference>
<keyword evidence="4" id="KW-0411">Iron-sulfur</keyword>
<protein>
    <submittedName>
        <fullName evidence="6">CDGSH iron-sulfur domain-containing protein</fullName>
    </submittedName>
</protein>
<dbReference type="PANTHER" id="PTHR46491:SF3">
    <property type="entry name" value="CDGSH IRON-SULFUR DOMAIN-CONTAINING PROTEIN 3, MITOCHONDRIAL"/>
    <property type="match status" value="1"/>
</dbReference>
<dbReference type="InterPro" id="IPR052950">
    <property type="entry name" value="CISD"/>
</dbReference>
<dbReference type="GO" id="GO:0005737">
    <property type="term" value="C:cytoplasm"/>
    <property type="evidence" value="ECO:0007669"/>
    <property type="project" value="UniProtKB-ARBA"/>
</dbReference>
<evidence type="ECO:0000259" key="5">
    <source>
        <dbReference type="SMART" id="SM00704"/>
    </source>
</evidence>
<dbReference type="Gene3D" id="3.40.5.90">
    <property type="entry name" value="CDGSH iron-sulfur domain, mitoNEET-type"/>
    <property type="match status" value="2"/>
</dbReference>
<dbReference type="SMART" id="SM00704">
    <property type="entry name" value="ZnF_CDGSH"/>
    <property type="match status" value="2"/>
</dbReference>
<keyword evidence="1" id="KW-0001">2Fe-2S</keyword>